<reference evidence="3 4" key="1">
    <citation type="journal article" date="2015" name="Nature">
        <title>rRNA introns, odd ribosomes, and small enigmatic genomes across a large radiation of phyla.</title>
        <authorList>
            <person name="Brown C.T."/>
            <person name="Hug L.A."/>
            <person name="Thomas B.C."/>
            <person name="Sharon I."/>
            <person name="Castelle C.J."/>
            <person name="Singh A."/>
            <person name="Wilkins M.J."/>
            <person name="Williams K.H."/>
            <person name="Banfield J.F."/>
        </authorList>
    </citation>
    <scope>NUCLEOTIDE SEQUENCE [LARGE SCALE GENOMIC DNA]</scope>
</reference>
<evidence type="ECO:0000256" key="2">
    <source>
        <dbReference type="SAM" id="Phobius"/>
    </source>
</evidence>
<comment type="caution">
    <text evidence="3">The sequence shown here is derived from an EMBL/GenBank/DDBJ whole genome shotgun (WGS) entry which is preliminary data.</text>
</comment>
<keyword evidence="2" id="KW-0472">Membrane</keyword>
<protein>
    <submittedName>
        <fullName evidence="3">Uncharacterized protein</fullName>
    </submittedName>
</protein>
<name>A0A0G1CLX7_9BACT</name>
<evidence type="ECO:0000313" key="4">
    <source>
        <dbReference type="Proteomes" id="UP000034050"/>
    </source>
</evidence>
<evidence type="ECO:0000313" key="3">
    <source>
        <dbReference type="EMBL" id="KKS86512.1"/>
    </source>
</evidence>
<organism evidence="3 4">
    <name type="scientific">Candidatus Gottesmanbacteria bacterium GW2011_GWB1_43_11</name>
    <dbReference type="NCBI Taxonomy" id="1618446"/>
    <lineage>
        <taxon>Bacteria</taxon>
        <taxon>Candidatus Gottesmaniibacteriota</taxon>
    </lineage>
</organism>
<proteinExistence type="predicted"/>
<dbReference type="Proteomes" id="UP000034050">
    <property type="component" value="Unassembled WGS sequence"/>
</dbReference>
<feature type="compositionally biased region" description="Basic and acidic residues" evidence="1">
    <location>
        <begin position="70"/>
        <end position="82"/>
    </location>
</feature>
<keyword evidence="2" id="KW-0812">Transmembrane</keyword>
<dbReference type="AlphaFoldDB" id="A0A0G1CLX7"/>
<evidence type="ECO:0000256" key="1">
    <source>
        <dbReference type="SAM" id="MobiDB-lite"/>
    </source>
</evidence>
<sequence>MANTPQNQFQVSNLALLIGVLLLGGIVGYQLARTTQVGLTPDYLRDTAKMMSGNSSLLQEMGEMMENKGTKYRDSEMMEKGKMMQSSGSTMMERTNSMMGMMGNW</sequence>
<accession>A0A0G1CLX7</accession>
<feature type="transmembrane region" description="Helical" evidence="2">
    <location>
        <begin position="12"/>
        <end position="32"/>
    </location>
</feature>
<dbReference type="STRING" id="1618446.UV61_C0009G0039"/>
<gene>
    <name evidence="3" type="ORF">UV61_C0009G0039</name>
</gene>
<feature type="region of interest" description="Disordered" evidence="1">
    <location>
        <begin position="70"/>
        <end position="89"/>
    </location>
</feature>
<dbReference type="EMBL" id="LCFD01000009">
    <property type="protein sequence ID" value="KKS86512.1"/>
    <property type="molecule type" value="Genomic_DNA"/>
</dbReference>
<keyword evidence="2" id="KW-1133">Transmembrane helix</keyword>